<dbReference type="AlphaFoldDB" id="A0A0G2AXM3"/>
<dbReference type="PANTHER" id="PTHR11088">
    <property type="entry name" value="TRNA DIMETHYLALLYLTRANSFERASE"/>
    <property type="match status" value="1"/>
</dbReference>
<dbReference type="EC" id="2.5.1.75" evidence="10"/>
<name>A0A0G2AXM3_9BACT</name>
<feature type="site" description="Interaction with substrate tRNA" evidence="10">
    <location>
        <position position="126"/>
    </location>
</feature>
<evidence type="ECO:0000313" key="14">
    <source>
        <dbReference type="EMBL" id="KKW37644.1"/>
    </source>
</evidence>
<feature type="site" description="Interaction with substrate tRNA" evidence="10">
    <location>
        <position position="103"/>
    </location>
</feature>
<dbReference type="PANTHER" id="PTHR11088:SF60">
    <property type="entry name" value="TRNA DIMETHYLALLYLTRANSFERASE"/>
    <property type="match status" value="1"/>
</dbReference>
<keyword evidence="6 10" id="KW-0547">Nucleotide-binding</keyword>
<proteinExistence type="inferred from homology"/>
<evidence type="ECO:0000256" key="12">
    <source>
        <dbReference type="RuleBase" id="RU003784"/>
    </source>
</evidence>
<evidence type="ECO:0000256" key="8">
    <source>
        <dbReference type="ARBA" id="ARBA00022842"/>
    </source>
</evidence>
<dbReference type="InterPro" id="IPR027417">
    <property type="entry name" value="P-loop_NTPase"/>
</dbReference>
<dbReference type="Gene3D" id="3.40.50.300">
    <property type="entry name" value="P-loop containing nucleotide triphosphate hydrolases"/>
    <property type="match status" value="1"/>
</dbReference>
<comment type="caution">
    <text evidence="10">Lacks conserved residue(s) required for the propagation of feature annotation.</text>
</comment>
<dbReference type="HAMAP" id="MF_00185">
    <property type="entry name" value="IPP_trans"/>
    <property type="match status" value="1"/>
</dbReference>
<evidence type="ECO:0000256" key="4">
    <source>
        <dbReference type="ARBA" id="ARBA00022679"/>
    </source>
</evidence>
<comment type="caution">
    <text evidence="14">The sequence shown here is derived from an EMBL/GenBank/DDBJ whole genome shotgun (WGS) entry which is preliminary data.</text>
</comment>
<evidence type="ECO:0000256" key="1">
    <source>
        <dbReference type="ARBA" id="ARBA00001946"/>
    </source>
</evidence>
<dbReference type="InterPro" id="IPR039657">
    <property type="entry name" value="Dimethylallyltransferase"/>
</dbReference>
<keyword evidence="5 10" id="KW-0819">tRNA processing</keyword>
<evidence type="ECO:0000256" key="3">
    <source>
        <dbReference type="ARBA" id="ARBA00005842"/>
    </source>
</evidence>
<organism evidence="14 15">
    <name type="scientific">Candidatus Adlerbacteria bacterium GW2011_GWB1_54_7</name>
    <dbReference type="NCBI Taxonomy" id="1618607"/>
    <lineage>
        <taxon>Bacteria</taxon>
        <taxon>Candidatus Adleribacteriota</taxon>
    </lineage>
</organism>
<evidence type="ECO:0000256" key="10">
    <source>
        <dbReference type="HAMAP-Rule" id="MF_00185"/>
    </source>
</evidence>
<dbReference type="Pfam" id="PF01715">
    <property type="entry name" value="IPPT"/>
    <property type="match status" value="1"/>
</dbReference>
<comment type="cofactor">
    <cofactor evidence="1 10">
        <name>Mg(2+)</name>
        <dbReference type="ChEBI" id="CHEBI:18420"/>
    </cofactor>
</comment>
<feature type="region of interest" description="Interaction with substrate tRNA" evidence="10">
    <location>
        <begin position="35"/>
        <end position="38"/>
    </location>
</feature>
<dbReference type="GO" id="GO:0005524">
    <property type="term" value="F:ATP binding"/>
    <property type="evidence" value="ECO:0007669"/>
    <property type="project" value="UniProtKB-UniRule"/>
</dbReference>
<dbReference type="STRING" id="1618607.UY86_C0005G0031"/>
<evidence type="ECO:0000256" key="6">
    <source>
        <dbReference type="ARBA" id="ARBA00022741"/>
    </source>
</evidence>
<dbReference type="EMBL" id="LCRR01000005">
    <property type="protein sequence ID" value="KKW37644.1"/>
    <property type="molecule type" value="Genomic_DNA"/>
</dbReference>
<keyword evidence="8 10" id="KW-0460">Magnesium</keyword>
<protein>
    <recommendedName>
        <fullName evidence="10">tRNA dimethylallyltransferase</fullName>
        <ecNumber evidence="10">2.5.1.75</ecNumber>
    </recommendedName>
    <alternativeName>
        <fullName evidence="10">Dimethylallyl diphosphate:tRNA dimethylallyltransferase</fullName>
        <shortName evidence="10">DMAPP:tRNA dimethylallyltransferase</shortName>
        <shortName evidence="10">DMATase</shortName>
    </alternativeName>
    <alternativeName>
        <fullName evidence="10">Isopentenyl-diphosphate:tRNA isopentenyltransferase</fullName>
        <shortName evidence="10">IPP transferase</shortName>
        <shortName evidence="10">IPPT</shortName>
        <shortName evidence="10">IPTase</shortName>
    </alternativeName>
</protein>
<comment type="function">
    <text evidence="2 10 12">Catalyzes the transfer of a dimethylallyl group onto the adenine at position 37 in tRNAs that read codons beginning with uridine, leading to the formation of N6-(dimethylallyl)adenosine (i(6)A).</text>
</comment>
<feature type="binding site" evidence="10">
    <location>
        <begin position="10"/>
        <end position="17"/>
    </location>
    <ligand>
        <name>ATP</name>
        <dbReference type="ChEBI" id="CHEBI:30616"/>
    </ligand>
</feature>
<dbReference type="NCBIfam" id="TIGR00174">
    <property type="entry name" value="miaA"/>
    <property type="match status" value="1"/>
</dbReference>
<feature type="binding site" evidence="10">
    <location>
        <begin position="12"/>
        <end position="17"/>
    </location>
    <ligand>
        <name>substrate</name>
    </ligand>
</feature>
<comment type="catalytic activity">
    <reaction evidence="9 10 11">
        <text>adenosine(37) in tRNA + dimethylallyl diphosphate = N(6)-dimethylallyladenosine(37) in tRNA + diphosphate</text>
        <dbReference type="Rhea" id="RHEA:26482"/>
        <dbReference type="Rhea" id="RHEA-COMP:10162"/>
        <dbReference type="Rhea" id="RHEA-COMP:10375"/>
        <dbReference type="ChEBI" id="CHEBI:33019"/>
        <dbReference type="ChEBI" id="CHEBI:57623"/>
        <dbReference type="ChEBI" id="CHEBI:74411"/>
        <dbReference type="ChEBI" id="CHEBI:74415"/>
        <dbReference type="EC" id="2.5.1.75"/>
    </reaction>
</comment>
<dbReference type="GO" id="GO:0006400">
    <property type="term" value="P:tRNA modification"/>
    <property type="evidence" value="ECO:0007669"/>
    <property type="project" value="TreeGrafter"/>
</dbReference>
<comment type="subunit">
    <text evidence="10">Monomer.</text>
</comment>
<dbReference type="InterPro" id="IPR018022">
    <property type="entry name" value="IPT"/>
</dbReference>
<evidence type="ECO:0000256" key="5">
    <source>
        <dbReference type="ARBA" id="ARBA00022694"/>
    </source>
</evidence>
<dbReference type="GO" id="GO:0052381">
    <property type="term" value="F:tRNA dimethylallyltransferase activity"/>
    <property type="evidence" value="ECO:0007669"/>
    <property type="project" value="UniProtKB-UniRule"/>
</dbReference>
<dbReference type="Gene3D" id="1.10.20.140">
    <property type="match status" value="1"/>
</dbReference>
<dbReference type="Proteomes" id="UP000033852">
    <property type="component" value="Unassembled WGS sequence"/>
</dbReference>
<evidence type="ECO:0000256" key="9">
    <source>
        <dbReference type="ARBA" id="ARBA00049563"/>
    </source>
</evidence>
<comment type="similarity">
    <text evidence="3 10 13">Belongs to the IPP transferase family.</text>
</comment>
<dbReference type="PATRIC" id="fig|1618607.3.peg.411"/>
<keyword evidence="7 10" id="KW-0067">ATP-binding</keyword>
<dbReference type="SUPFAM" id="SSF52540">
    <property type="entry name" value="P-loop containing nucleoside triphosphate hydrolases"/>
    <property type="match status" value="1"/>
</dbReference>
<accession>A0A0G2AXM3</accession>
<evidence type="ECO:0000256" key="13">
    <source>
        <dbReference type="RuleBase" id="RU003785"/>
    </source>
</evidence>
<reference evidence="14 15" key="1">
    <citation type="journal article" date="2015" name="Nature">
        <title>rRNA introns, odd ribosomes, and small enigmatic genomes across a large radiation of phyla.</title>
        <authorList>
            <person name="Brown C.T."/>
            <person name="Hug L.A."/>
            <person name="Thomas B.C."/>
            <person name="Sharon I."/>
            <person name="Castelle C.J."/>
            <person name="Singh A."/>
            <person name="Wilkins M.J."/>
            <person name="Williams K.H."/>
            <person name="Banfield J.F."/>
        </authorList>
    </citation>
    <scope>NUCLEOTIDE SEQUENCE [LARGE SCALE GENOMIC DNA]</scope>
</reference>
<gene>
    <name evidence="10" type="primary">miaA</name>
    <name evidence="14" type="ORF">UY86_C0005G0031</name>
</gene>
<evidence type="ECO:0000256" key="7">
    <source>
        <dbReference type="ARBA" id="ARBA00022840"/>
    </source>
</evidence>
<sequence length="302" mass="34485">MKPKLIAVVGPTSSGKSALGVFLAQKLNGEVISTDSRQVYKGLNIGTGKVTKKEMAGVPHHLLDVVSPTRQFSVDDFVKHAEKVISGLIYQATPKIPIVVGGTGLYIDALLGRISYPNVPPDKKLRERLERLSTKKLFAQLKKLDPRRARTVEPHNKRRLIRAIEIARTIGHSPVHRATLCKYDALWLGLNPPPKRSQKNIHIRLFARIRAGMIAEARRLHARGLPYKRMEELGLEYRYLARLLQNKITNKEFLEQLEREINRYAKRQVRWFKSNKDIHWIKTHKGKGSMEALCLAKEFLSR</sequence>
<evidence type="ECO:0000256" key="11">
    <source>
        <dbReference type="RuleBase" id="RU003783"/>
    </source>
</evidence>
<evidence type="ECO:0000313" key="15">
    <source>
        <dbReference type="Proteomes" id="UP000033852"/>
    </source>
</evidence>
<keyword evidence="4 10" id="KW-0808">Transferase</keyword>
<evidence type="ECO:0000256" key="2">
    <source>
        <dbReference type="ARBA" id="ARBA00003213"/>
    </source>
</evidence>